<sequence>MISKAKHLVRRVAKRPSRIAVPLLVTFVVVPLILYHLLAYHLANHPLLVSRDFRKSTSILYVTAHPDDESLFFSPSLLYRSDDPSVPYLKNFYLGNWTNIDCEGDYDGKGQTRRAELKRACSSAGIPADRCVSLDHYELQDNPTQWWKEDLISELVDDHVRRWKADLIVTFDDGGISGHINHRAVNSGVRYPPLPPYRVSMSKDENNENRKYIESKSIPAYALQTKFLLRKYAGLADLLPTSVPFAWRIVAALFSSPRDGADVDPDHVLLVTPWGKYFQSRELFAQHASQYSWDRVLYLIISRYMWYNDLRKL</sequence>
<evidence type="ECO:0000313" key="4">
    <source>
        <dbReference type="EMBL" id="KAA8646014.1"/>
    </source>
</evidence>
<dbReference type="RefSeq" id="XP_033425375.1">
    <property type="nucleotide sequence ID" value="XM_033572060.1"/>
</dbReference>
<dbReference type="GO" id="GO:0000225">
    <property type="term" value="F:N-acetylglucosaminylphosphatidylinositol deacetylase activity"/>
    <property type="evidence" value="ECO:0007669"/>
    <property type="project" value="UniProtKB-EC"/>
</dbReference>
<protein>
    <recommendedName>
        <fullName evidence="2">N-acetylglucosaminylphosphatidylinositol deacetylase</fullName>
        <ecNumber evidence="2">3.5.1.89</ecNumber>
    </recommendedName>
</protein>
<keyword evidence="3" id="KW-0472">Membrane</keyword>
<comment type="similarity">
    <text evidence="1">Belongs to the PIGL family.</text>
</comment>
<dbReference type="InterPro" id="IPR024078">
    <property type="entry name" value="LmbE-like_dom_sf"/>
</dbReference>
<evidence type="ECO:0000256" key="2">
    <source>
        <dbReference type="ARBA" id="ARBA00012176"/>
    </source>
</evidence>
<dbReference type="GO" id="GO:0016020">
    <property type="term" value="C:membrane"/>
    <property type="evidence" value="ECO:0007669"/>
    <property type="project" value="GOC"/>
</dbReference>
<dbReference type="EMBL" id="QUQM01000007">
    <property type="protein sequence ID" value="KAA8646014.1"/>
    <property type="molecule type" value="Genomic_DNA"/>
</dbReference>
<name>A0A4S3J9E3_9EURO</name>
<evidence type="ECO:0000313" key="6">
    <source>
        <dbReference type="Proteomes" id="UP000308092"/>
    </source>
</evidence>
<organism evidence="5 6">
    <name type="scientific">Aspergillus tanneri</name>
    <dbReference type="NCBI Taxonomy" id="1220188"/>
    <lineage>
        <taxon>Eukaryota</taxon>
        <taxon>Fungi</taxon>
        <taxon>Dikarya</taxon>
        <taxon>Ascomycota</taxon>
        <taxon>Pezizomycotina</taxon>
        <taxon>Eurotiomycetes</taxon>
        <taxon>Eurotiomycetidae</taxon>
        <taxon>Eurotiales</taxon>
        <taxon>Aspergillaceae</taxon>
        <taxon>Aspergillus</taxon>
        <taxon>Aspergillus subgen. Circumdati</taxon>
    </lineage>
</organism>
<dbReference type="UniPathway" id="UPA00196"/>
<dbReference type="SUPFAM" id="SSF102588">
    <property type="entry name" value="LmbE-like"/>
    <property type="match status" value="1"/>
</dbReference>
<evidence type="ECO:0000256" key="1">
    <source>
        <dbReference type="ARBA" id="ARBA00006066"/>
    </source>
</evidence>
<dbReference type="PANTHER" id="PTHR12993">
    <property type="entry name" value="N-ACETYLGLUCOSAMINYL-PHOSPHATIDYLINOSITOL DE-N-ACETYLASE-RELATED"/>
    <property type="match status" value="1"/>
</dbReference>
<evidence type="ECO:0000313" key="5">
    <source>
        <dbReference type="EMBL" id="THC90868.1"/>
    </source>
</evidence>
<reference evidence="4 7" key="2">
    <citation type="submission" date="2019-08" db="EMBL/GenBank/DDBJ databases">
        <title>The genome sequence of a newly discovered highly antifungal drug resistant Aspergillus species, Aspergillus tanneri NIH 1004.</title>
        <authorList>
            <person name="Mounaud S."/>
            <person name="Singh I."/>
            <person name="Joardar V."/>
            <person name="Pakala S."/>
            <person name="Pakala S."/>
            <person name="Venepally P."/>
            <person name="Chung J.K."/>
            <person name="Losada L."/>
            <person name="Nierman W.C."/>
        </authorList>
    </citation>
    <scope>NUCLEOTIDE SEQUENCE [LARGE SCALE GENOMIC DNA]</scope>
    <source>
        <strain evidence="4 7">NIH1004</strain>
    </source>
</reference>
<dbReference type="Gene3D" id="3.40.50.10320">
    <property type="entry name" value="LmbE-like"/>
    <property type="match status" value="1"/>
</dbReference>
<dbReference type="VEuPathDB" id="FungiDB:EYZ11_009666"/>
<dbReference type="EC" id="3.5.1.89" evidence="2"/>
<keyword evidence="3" id="KW-1133">Transmembrane helix</keyword>
<dbReference type="InterPro" id="IPR003737">
    <property type="entry name" value="GlcNAc_PI_deacetylase-related"/>
</dbReference>
<comment type="caution">
    <text evidence="5">The sequence shown here is derived from an EMBL/GenBank/DDBJ whole genome shotgun (WGS) entry which is preliminary data.</text>
</comment>
<proteinExistence type="inferred from homology"/>
<dbReference type="EMBL" id="SOSA01000472">
    <property type="protein sequence ID" value="THC90868.1"/>
    <property type="molecule type" value="Genomic_DNA"/>
</dbReference>
<dbReference type="Proteomes" id="UP000308092">
    <property type="component" value="Unassembled WGS sequence"/>
</dbReference>
<dbReference type="OrthoDB" id="440160at2759"/>
<feature type="transmembrane region" description="Helical" evidence="3">
    <location>
        <begin position="21"/>
        <end position="43"/>
    </location>
</feature>
<dbReference type="AlphaFoldDB" id="A0A4S3J9E3"/>
<dbReference type="Pfam" id="PF02585">
    <property type="entry name" value="PIG-L"/>
    <property type="match status" value="1"/>
</dbReference>
<dbReference type="PANTHER" id="PTHR12993:SF11">
    <property type="entry name" value="N-ACETYLGLUCOSAMINYL-PHOSPHATIDYLINOSITOL DE-N-ACETYLASE"/>
    <property type="match status" value="1"/>
</dbReference>
<gene>
    <name evidence="4" type="ORF">ATNIH1004_007436</name>
    <name evidence="5" type="ORF">EYZ11_009666</name>
</gene>
<dbReference type="GO" id="GO:0006506">
    <property type="term" value="P:GPI anchor biosynthetic process"/>
    <property type="evidence" value="ECO:0007669"/>
    <property type="project" value="UniProtKB-UniPathway"/>
</dbReference>
<dbReference type="GeneID" id="54330138"/>
<dbReference type="STRING" id="1220188.A0A4S3J9E3"/>
<reference evidence="5 6" key="1">
    <citation type="submission" date="2019-03" db="EMBL/GenBank/DDBJ databases">
        <title>The genome sequence of a newly discovered highly antifungal drug resistant Aspergillus species, Aspergillus tanneri NIH 1004.</title>
        <authorList>
            <person name="Mounaud S."/>
            <person name="Singh I."/>
            <person name="Joardar V."/>
            <person name="Pakala S."/>
            <person name="Pakala S."/>
            <person name="Venepally P."/>
            <person name="Hoover J."/>
            <person name="Nierman W."/>
            <person name="Chung J."/>
            <person name="Losada L."/>
        </authorList>
    </citation>
    <scope>NUCLEOTIDE SEQUENCE [LARGE SCALE GENOMIC DNA]</scope>
    <source>
        <strain evidence="5 6">NIH1004</strain>
    </source>
</reference>
<keyword evidence="6" id="KW-1185">Reference proteome</keyword>
<dbReference type="Proteomes" id="UP000324241">
    <property type="component" value="Unassembled WGS sequence"/>
</dbReference>
<dbReference type="GO" id="GO:0005783">
    <property type="term" value="C:endoplasmic reticulum"/>
    <property type="evidence" value="ECO:0007669"/>
    <property type="project" value="TreeGrafter"/>
</dbReference>
<keyword evidence="3" id="KW-0812">Transmembrane</keyword>
<evidence type="ECO:0000256" key="3">
    <source>
        <dbReference type="SAM" id="Phobius"/>
    </source>
</evidence>
<accession>A0A4S3J9E3</accession>
<evidence type="ECO:0000313" key="7">
    <source>
        <dbReference type="Proteomes" id="UP000324241"/>
    </source>
</evidence>